<dbReference type="InterPro" id="IPR020864">
    <property type="entry name" value="MACPF"/>
</dbReference>
<evidence type="ECO:0000313" key="3">
    <source>
        <dbReference type="EMBL" id="KAA3159237.1"/>
    </source>
</evidence>
<feature type="chain" id="PRO_5046263342" evidence="1">
    <location>
        <begin position="19"/>
        <end position="485"/>
    </location>
</feature>
<protein>
    <submittedName>
        <fullName evidence="3">MAC/Perforin domain protein</fullName>
    </submittedName>
</protein>
<feature type="domain" description="MACPF" evidence="2">
    <location>
        <begin position="6"/>
        <end position="348"/>
    </location>
</feature>
<comment type="caution">
    <text evidence="3">The sequence shown here is derived from an EMBL/GenBank/DDBJ whole genome shotgun (WGS) entry which is preliminary data.</text>
</comment>
<dbReference type="EMBL" id="VVND01000011">
    <property type="protein sequence ID" value="KAA3159237.1"/>
    <property type="molecule type" value="Genomic_DNA"/>
</dbReference>
<dbReference type="Pfam" id="PF01823">
    <property type="entry name" value="MACPF"/>
    <property type="match status" value="1"/>
</dbReference>
<dbReference type="RefSeq" id="WP_130063162.1">
    <property type="nucleotide sequence ID" value="NZ_DBGCRH010000026.1"/>
</dbReference>
<evidence type="ECO:0000313" key="4">
    <source>
        <dbReference type="Proteomes" id="UP000324870"/>
    </source>
</evidence>
<name>A0ABQ6S317_9BACT</name>
<keyword evidence="1" id="KW-0732">Signal</keyword>
<accession>A0ABQ6S317</accession>
<dbReference type="PROSITE" id="PS51412">
    <property type="entry name" value="MACPF_2"/>
    <property type="match status" value="1"/>
</dbReference>
<dbReference type="Proteomes" id="UP000324870">
    <property type="component" value="Unassembled WGS sequence"/>
</dbReference>
<gene>
    <name evidence="3" type="ORF">F2A26_08065</name>
</gene>
<dbReference type="InterPro" id="IPR043708">
    <property type="entry name" value="DUF5648"/>
</dbReference>
<keyword evidence="4" id="KW-1185">Reference proteome</keyword>
<proteinExistence type="predicted"/>
<sequence>MKKILLFLFCASTLVACTKDFSNLTSNHKTVPTTRSGGDNKFDVLGWGYDVTEDYLNPTSVRGQVIDIEKYEREFPNRLITHTNSWGSDFFCYGATAEDYLKEVTKKSNMKGGLNMGVGKFGFSGTFSSSKDFFDSYSYSTKYAFASLECIRNHRIIYINDDISRISAYISPEFIEDVNRYSAEKIIEIYGTHVLTHITLGGRYRLMYRSCFTKTTDQTTRKKTVAAGFSAVLGKLGIKFNAGGETVTNEVLAKENASQELYVYFFGGKGSNLKYSLDQNYPTTIDIQNWDSQISLDGSSVLTNIEWNKAYPIYEFISNASKKTEVKNAIEQYIANKQITSLKLTPFYEMWYSKSKDTYYVYSWDTVLNEQQAGREFKGLKGYILATQTNNTVPLYAMWYNETKDTFYTTSWEAVQNDIKQGREYKGQAGYILKNPANNTIPLYPMWYGKNKDSFYTYSWAEVTEQVKQGREYKGGIVGYIYNAY</sequence>
<organism evidence="3 4">
    <name type="scientific">Alistipes finegoldii</name>
    <dbReference type="NCBI Taxonomy" id="214856"/>
    <lineage>
        <taxon>Bacteria</taxon>
        <taxon>Pseudomonadati</taxon>
        <taxon>Bacteroidota</taxon>
        <taxon>Bacteroidia</taxon>
        <taxon>Bacteroidales</taxon>
        <taxon>Rikenellaceae</taxon>
        <taxon>Alistipes</taxon>
    </lineage>
</organism>
<reference evidence="3 4" key="1">
    <citation type="journal article" date="2019" name="Nat. Med.">
        <title>A library of human gut bacterial isolates paired with longitudinal multiomics data enables mechanistic microbiome research.</title>
        <authorList>
            <person name="Poyet M."/>
            <person name="Groussin M."/>
            <person name="Gibbons S.M."/>
            <person name="Avila-Pacheco J."/>
            <person name="Jiang X."/>
            <person name="Kearney S.M."/>
            <person name="Perrotta A.R."/>
            <person name="Berdy B."/>
            <person name="Zhao S."/>
            <person name="Lieberman T.D."/>
            <person name="Swanson P.K."/>
            <person name="Smith M."/>
            <person name="Roesemann S."/>
            <person name="Alexander J.E."/>
            <person name="Rich S.A."/>
            <person name="Livny J."/>
            <person name="Vlamakis H."/>
            <person name="Clish C."/>
            <person name="Bullock K."/>
            <person name="Deik A."/>
            <person name="Scott J."/>
            <person name="Pierce K.A."/>
            <person name="Xavier R.J."/>
            <person name="Alm E.J."/>
        </authorList>
    </citation>
    <scope>NUCLEOTIDE SEQUENCE [LARGE SCALE GENOMIC DNA]</scope>
    <source>
        <strain evidence="3 4">BIOML-A1</strain>
    </source>
</reference>
<dbReference type="PROSITE" id="PS51257">
    <property type="entry name" value="PROKAR_LIPOPROTEIN"/>
    <property type="match status" value="1"/>
</dbReference>
<dbReference type="SMART" id="SM00457">
    <property type="entry name" value="MACPF"/>
    <property type="match status" value="1"/>
</dbReference>
<evidence type="ECO:0000256" key="1">
    <source>
        <dbReference type="SAM" id="SignalP"/>
    </source>
</evidence>
<feature type="signal peptide" evidence="1">
    <location>
        <begin position="1"/>
        <end position="18"/>
    </location>
</feature>
<dbReference type="Pfam" id="PF18885">
    <property type="entry name" value="DUF5648"/>
    <property type="match status" value="1"/>
</dbReference>
<evidence type="ECO:0000259" key="2">
    <source>
        <dbReference type="PROSITE" id="PS51412"/>
    </source>
</evidence>